<dbReference type="InterPro" id="IPR036388">
    <property type="entry name" value="WH-like_DNA-bd_sf"/>
</dbReference>
<dbReference type="InterPro" id="IPR018356">
    <property type="entry name" value="Tscrpt_reg_HTH_DeoR_CS"/>
</dbReference>
<dbReference type="Proteomes" id="UP000502508">
    <property type="component" value="Chromosome"/>
</dbReference>
<reference evidence="5 6" key="1">
    <citation type="submission" date="2020-03" db="EMBL/GenBank/DDBJ databases">
        <title>Whole genome shotgun sequence of Phytohabitans flavus NBRC 107702.</title>
        <authorList>
            <person name="Komaki H."/>
            <person name="Tamura T."/>
        </authorList>
    </citation>
    <scope>NUCLEOTIDE SEQUENCE [LARGE SCALE GENOMIC DNA]</scope>
    <source>
        <strain evidence="5 6">NBRC 107702</strain>
    </source>
</reference>
<dbReference type="Gene3D" id="3.40.50.1360">
    <property type="match status" value="1"/>
</dbReference>
<dbReference type="AlphaFoldDB" id="A0A6F8XNE3"/>
<reference evidence="5 6" key="2">
    <citation type="submission" date="2020-03" db="EMBL/GenBank/DDBJ databases">
        <authorList>
            <person name="Ichikawa N."/>
            <person name="Kimura A."/>
            <person name="Kitahashi Y."/>
            <person name="Uohara A."/>
        </authorList>
    </citation>
    <scope>NUCLEOTIDE SEQUENCE [LARGE SCALE GENOMIC DNA]</scope>
    <source>
        <strain evidence="5 6">NBRC 107702</strain>
    </source>
</reference>
<gene>
    <name evidence="5" type="primary">fruR</name>
    <name evidence="5" type="ORF">Pflav_016810</name>
</gene>
<feature type="domain" description="HTH deoR-type" evidence="4">
    <location>
        <begin position="3"/>
        <end position="58"/>
    </location>
</feature>
<organism evidence="5 6">
    <name type="scientific">Phytohabitans flavus</name>
    <dbReference type="NCBI Taxonomy" id="1076124"/>
    <lineage>
        <taxon>Bacteria</taxon>
        <taxon>Bacillati</taxon>
        <taxon>Actinomycetota</taxon>
        <taxon>Actinomycetes</taxon>
        <taxon>Micromonosporales</taxon>
        <taxon>Micromonosporaceae</taxon>
    </lineage>
</organism>
<name>A0A6F8XNE3_9ACTN</name>
<dbReference type="GO" id="GO:0003700">
    <property type="term" value="F:DNA-binding transcription factor activity"/>
    <property type="evidence" value="ECO:0007669"/>
    <property type="project" value="InterPro"/>
</dbReference>
<dbReference type="KEGG" id="pfla:Pflav_016810"/>
<protein>
    <submittedName>
        <fullName evidence="5">DeoR family transcriptional regulator</fullName>
    </submittedName>
</protein>
<evidence type="ECO:0000256" key="1">
    <source>
        <dbReference type="ARBA" id="ARBA00023015"/>
    </source>
</evidence>
<dbReference type="InterPro" id="IPR037171">
    <property type="entry name" value="NagB/RpiA_transferase-like"/>
</dbReference>
<dbReference type="EMBL" id="AP022870">
    <property type="protein sequence ID" value="BCB75271.1"/>
    <property type="molecule type" value="Genomic_DNA"/>
</dbReference>
<dbReference type="GO" id="GO:0003677">
    <property type="term" value="F:DNA binding"/>
    <property type="evidence" value="ECO:0007669"/>
    <property type="project" value="UniProtKB-KW"/>
</dbReference>
<dbReference type="PANTHER" id="PTHR30363">
    <property type="entry name" value="HTH-TYPE TRANSCRIPTIONAL REGULATOR SRLR-RELATED"/>
    <property type="match status" value="1"/>
</dbReference>
<dbReference type="RefSeq" id="WP_173034962.1">
    <property type="nucleotide sequence ID" value="NZ_AP022870.1"/>
</dbReference>
<dbReference type="PRINTS" id="PR00037">
    <property type="entry name" value="HTHLACR"/>
</dbReference>
<dbReference type="SUPFAM" id="SSF100950">
    <property type="entry name" value="NagB/RpiA/CoA transferase-like"/>
    <property type="match status" value="1"/>
</dbReference>
<evidence type="ECO:0000313" key="5">
    <source>
        <dbReference type="EMBL" id="BCB75271.1"/>
    </source>
</evidence>
<dbReference type="Pfam" id="PF08220">
    <property type="entry name" value="HTH_DeoR"/>
    <property type="match status" value="1"/>
</dbReference>
<dbReference type="PROSITE" id="PS00894">
    <property type="entry name" value="HTH_DEOR_1"/>
    <property type="match status" value="1"/>
</dbReference>
<keyword evidence="6" id="KW-1185">Reference proteome</keyword>
<sequence length="254" mass="27192">MTGNERRRAIEDLLRDNGEVSVEGLATALAVTASTIRRDLAELTADKRITRTYGGAVITAHAEPTIRHRSSLATAQKDAIGRWAAAQVLDGETVLLDAGTTVGRLARHLRERPTITLVTNGLTALAEIADGEADVLVLGGHLRRISQGLVGPLTELGLRRLTADRAFLGADGLHAQHGICEAELAQTTIKEQMLERARDVYVLADSSKLGRSPFNAWTPLARSWTLVTDEGATAAQLDPFRALPGVTVVTVPID</sequence>
<dbReference type="SMART" id="SM00420">
    <property type="entry name" value="HTH_DEOR"/>
    <property type="match status" value="1"/>
</dbReference>
<keyword evidence="3" id="KW-0804">Transcription</keyword>
<dbReference type="InterPro" id="IPR050313">
    <property type="entry name" value="Carb_Metab_HTH_regulators"/>
</dbReference>
<accession>A0A6F8XNE3</accession>
<dbReference type="InterPro" id="IPR001034">
    <property type="entry name" value="DeoR_HTH"/>
</dbReference>
<dbReference type="PANTHER" id="PTHR30363:SF44">
    <property type="entry name" value="AGA OPERON TRANSCRIPTIONAL REPRESSOR-RELATED"/>
    <property type="match status" value="1"/>
</dbReference>
<evidence type="ECO:0000256" key="3">
    <source>
        <dbReference type="ARBA" id="ARBA00023163"/>
    </source>
</evidence>
<dbReference type="Pfam" id="PF00455">
    <property type="entry name" value="DeoRC"/>
    <property type="match status" value="1"/>
</dbReference>
<evidence type="ECO:0000259" key="4">
    <source>
        <dbReference type="PROSITE" id="PS51000"/>
    </source>
</evidence>
<evidence type="ECO:0000313" key="6">
    <source>
        <dbReference type="Proteomes" id="UP000502508"/>
    </source>
</evidence>
<dbReference type="SMART" id="SM01134">
    <property type="entry name" value="DeoRC"/>
    <property type="match status" value="1"/>
</dbReference>
<dbReference type="InterPro" id="IPR014036">
    <property type="entry name" value="DeoR-like_C"/>
</dbReference>
<dbReference type="Gene3D" id="1.10.10.10">
    <property type="entry name" value="Winged helix-like DNA-binding domain superfamily/Winged helix DNA-binding domain"/>
    <property type="match status" value="1"/>
</dbReference>
<dbReference type="SUPFAM" id="SSF46785">
    <property type="entry name" value="Winged helix' DNA-binding domain"/>
    <property type="match status" value="1"/>
</dbReference>
<dbReference type="InterPro" id="IPR036390">
    <property type="entry name" value="WH_DNA-bd_sf"/>
</dbReference>
<dbReference type="PROSITE" id="PS51000">
    <property type="entry name" value="HTH_DEOR_2"/>
    <property type="match status" value="1"/>
</dbReference>
<keyword evidence="1" id="KW-0805">Transcription regulation</keyword>
<proteinExistence type="predicted"/>
<keyword evidence="2" id="KW-0238">DNA-binding</keyword>
<evidence type="ECO:0000256" key="2">
    <source>
        <dbReference type="ARBA" id="ARBA00023125"/>
    </source>
</evidence>